<dbReference type="Pfam" id="PF00111">
    <property type="entry name" value="Fer2"/>
    <property type="match status" value="1"/>
</dbReference>
<sequence length="114" mass="12712">MNKTKEIILNVTTQTGQTHKLVALDGWRVMEVIRDYHLPIKAECGGACSCATCHVYVDAAWQNKLIAPTEEEEDMLDEAFEVQENSRLSCQILMSEMLDGLHVTLAPGSEPDMC</sequence>
<feature type="domain" description="2Fe-2S ferredoxin-type" evidence="6">
    <location>
        <begin position="5"/>
        <end position="109"/>
    </location>
</feature>
<dbReference type="PANTHER" id="PTHR23426:SF63">
    <property type="entry name" value="TRANSFER PROTEIN, PUTATIVE-RELATED"/>
    <property type="match status" value="1"/>
</dbReference>
<dbReference type="Gene3D" id="3.10.20.30">
    <property type="match status" value="1"/>
</dbReference>
<comment type="cofactor">
    <cofactor evidence="5">
        <name>[2Fe-2S] cluster</name>
        <dbReference type="ChEBI" id="CHEBI:190135"/>
    </cofactor>
</comment>
<dbReference type="EMBL" id="UOEE01000237">
    <property type="protein sequence ID" value="VAV96991.1"/>
    <property type="molecule type" value="Genomic_DNA"/>
</dbReference>
<dbReference type="GO" id="GO:0009055">
    <property type="term" value="F:electron transfer activity"/>
    <property type="evidence" value="ECO:0007669"/>
    <property type="project" value="TreeGrafter"/>
</dbReference>
<dbReference type="GO" id="GO:0005739">
    <property type="term" value="C:mitochondrion"/>
    <property type="evidence" value="ECO:0007669"/>
    <property type="project" value="TreeGrafter"/>
</dbReference>
<dbReference type="GO" id="GO:0140647">
    <property type="term" value="P:P450-containing electron transport chain"/>
    <property type="evidence" value="ECO:0007669"/>
    <property type="project" value="InterPro"/>
</dbReference>
<reference evidence="7" key="1">
    <citation type="submission" date="2018-06" db="EMBL/GenBank/DDBJ databases">
        <authorList>
            <person name="Zhirakovskaya E."/>
        </authorList>
    </citation>
    <scope>NUCLEOTIDE SEQUENCE</scope>
</reference>
<evidence type="ECO:0000256" key="3">
    <source>
        <dbReference type="ARBA" id="ARBA00023004"/>
    </source>
</evidence>
<keyword evidence="1" id="KW-0001">2Fe-2S</keyword>
<gene>
    <name evidence="7" type="ORF">MNBD_ALPHA06-1591</name>
</gene>
<evidence type="ECO:0000256" key="5">
    <source>
        <dbReference type="ARBA" id="ARBA00034078"/>
    </source>
</evidence>
<evidence type="ECO:0000256" key="4">
    <source>
        <dbReference type="ARBA" id="ARBA00023014"/>
    </source>
</evidence>
<dbReference type="InterPro" id="IPR036010">
    <property type="entry name" value="2Fe-2S_ferredoxin-like_sf"/>
</dbReference>
<dbReference type="GO" id="GO:0051537">
    <property type="term" value="F:2 iron, 2 sulfur cluster binding"/>
    <property type="evidence" value="ECO:0007669"/>
    <property type="project" value="UniProtKB-KW"/>
</dbReference>
<dbReference type="AlphaFoldDB" id="A0A3B0S198"/>
<dbReference type="InterPro" id="IPR012675">
    <property type="entry name" value="Beta-grasp_dom_sf"/>
</dbReference>
<proteinExistence type="predicted"/>
<keyword evidence="3" id="KW-0408">Iron</keyword>
<dbReference type="CDD" id="cd00207">
    <property type="entry name" value="fer2"/>
    <property type="match status" value="1"/>
</dbReference>
<dbReference type="PROSITE" id="PS51085">
    <property type="entry name" value="2FE2S_FER_2"/>
    <property type="match status" value="1"/>
</dbReference>
<dbReference type="GO" id="GO:0046872">
    <property type="term" value="F:metal ion binding"/>
    <property type="evidence" value="ECO:0007669"/>
    <property type="project" value="UniProtKB-KW"/>
</dbReference>
<name>A0A3B0S198_9ZZZZ</name>
<dbReference type="PROSITE" id="PS00814">
    <property type="entry name" value="ADX"/>
    <property type="match status" value="1"/>
</dbReference>
<dbReference type="PANTHER" id="PTHR23426">
    <property type="entry name" value="FERREDOXIN/ADRENODOXIN"/>
    <property type="match status" value="1"/>
</dbReference>
<keyword evidence="2" id="KW-0479">Metal-binding</keyword>
<evidence type="ECO:0000256" key="2">
    <source>
        <dbReference type="ARBA" id="ARBA00022723"/>
    </source>
</evidence>
<evidence type="ECO:0000313" key="7">
    <source>
        <dbReference type="EMBL" id="VAV96991.1"/>
    </source>
</evidence>
<evidence type="ECO:0000256" key="1">
    <source>
        <dbReference type="ARBA" id="ARBA00022714"/>
    </source>
</evidence>
<dbReference type="InterPro" id="IPR018298">
    <property type="entry name" value="Adrenodoxin_Fe-S_BS"/>
</dbReference>
<dbReference type="InterPro" id="IPR001055">
    <property type="entry name" value="Adrenodoxin-like"/>
</dbReference>
<organism evidence="7">
    <name type="scientific">hydrothermal vent metagenome</name>
    <dbReference type="NCBI Taxonomy" id="652676"/>
    <lineage>
        <taxon>unclassified sequences</taxon>
        <taxon>metagenomes</taxon>
        <taxon>ecological metagenomes</taxon>
    </lineage>
</organism>
<dbReference type="PRINTS" id="PR00355">
    <property type="entry name" value="ADRENODOXIN"/>
</dbReference>
<protein>
    <submittedName>
        <fullName evidence="7">Ferredoxin, 2Fe-2S</fullName>
    </submittedName>
</protein>
<evidence type="ECO:0000259" key="6">
    <source>
        <dbReference type="PROSITE" id="PS51085"/>
    </source>
</evidence>
<dbReference type="SUPFAM" id="SSF54292">
    <property type="entry name" value="2Fe-2S ferredoxin-like"/>
    <property type="match status" value="1"/>
</dbReference>
<dbReference type="InterPro" id="IPR001041">
    <property type="entry name" value="2Fe-2S_ferredoxin-type"/>
</dbReference>
<accession>A0A3B0S198</accession>
<keyword evidence="4" id="KW-0411">Iron-sulfur</keyword>